<dbReference type="AlphaFoldDB" id="A0A6I4W7D7"/>
<dbReference type="InterPro" id="IPR005119">
    <property type="entry name" value="LysR_subst-bd"/>
</dbReference>
<dbReference type="SUPFAM" id="SSF46785">
    <property type="entry name" value="Winged helix' DNA-binding domain"/>
    <property type="match status" value="1"/>
</dbReference>
<evidence type="ECO:0000259" key="5">
    <source>
        <dbReference type="PROSITE" id="PS50931"/>
    </source>
</evidence>
<dbReference type="GO" id="GO:0032993">
    <property type="term" value="C:protein-DNA complex"/>
    <property type="evidence" value="ECO:0007669"/>
    <property type="project" value="TreeGrafter"/>
</dbReference>
<organism evidence="6 7">
    <name type="scientific">Actinomadura rayongensis</name>
    <dbReference type="NCBI Taxonomy" id="1429076"/>
    <lineage>
        <taxon>Bacteria</taxon>
        <taxon>Bacillati</taxon>
        <taxon>Actinomycetota</taxon>
        <taxon>Actinomycetes</taxon>
        <taxon>Streptosporangiales</taxon>
        <taxon>Thermomonosporaceae</taxon>
        <taxon>Actinomadura</taxon>
    </lineage>
</organism>
<dbReference type="PANTHER" id="PTHR30346:SF29">
    <property type="entry name" value="LYSR SUBSTRATE-BINDING"/>
    <property type="match status" value="1"/>
</dbReference>
<dbReference type="InterPro" id="IPR036390">
    <property type="entry name" value="WH_DNA-bd_sf"/>
</dbReference>
<dbReference type="OrthoDB" id="3181812at2"/>
<reference evidence="6 7" key="1">
    <citation type="submission" date="2019-12" db="EMBL/GenBank/DDBJ databases">
        <title>Nocardia macrotermitis sp. nov. and Nocardia aurantia sp. nov., isolated from the gut of the fungus growing-termite Macrotermes natalensis.</title>
        <authorList>
            <person name="Christine B."/>
            <person name="Rene B."/>
        </authorList>
    </citation>
    <scope>NUCLEOTIDE SEQUENCE [LARGE SCALE GENOMIC DNA]</scope>
    <source>
        <strain evidence="6 7">DSM 102126</strain>
    </source>
</reference>
<evidence type="ECO:0000256" key="1">
    <source>
        <dbReference type="ARBA" id="ARBA00009437"/>
    </source>
</evidence>
<comment type="similarity">
    <text evidence="1">Belongs to the LysR transcriptional regulatory family.</text>
</comment>
<dbReference type="Proteomes" id="UP000431901">
    <property type="component" value="Unassembled WGS sequence"/>
</dbReference>
<evidence type="ECO:0000313" key="7">
    <source>
        <dbReference type="Proteomes" id="UP000431901"/>
    </source>
</evidence>
<sequence length="292" mass="30962">MELRRFRYFVAVVEESGFTRAAERLHVAQPGISAQIRLLERELGAELLDRTGRVVRLTAAGEAVLPYARAALAAVDGAKDAVAELAGLVRGRVSIGMVTSMPSDIVPDLLAGFHRDHPNVEIRLVEGNSHSLLRDLLSGALDLVFVGLAGEPPAGVGVQTVRDEEFAAVVARDDPLASADTIPLSALRDRALAVLPTGTGVRDAVERAFAAAGLTPHVAFEAADPYVVAQLAARGLGVALVPRSLADAHPNEWRRVLIEGGVLRGRLVLAWRSDGPANPAARALTTRARTRL</sequence>
<dbReference type="Gene3D" id="3.40.190.290">
    <property type="match status" value="1"/>
</dbReference>
<dbReference type="PANTHER" id="PTHR30346">
    <property type="entry name" value="TRANSCRIPTIONAL DUAL REGULATOR HCAR-RELATED"/>
    <property type="match status" value="1"/>
</dbReference>
<accession>A0A6I4W7D7</accession>
<dbReference type="SUPFAM" id="SSF53850">
    <property type="entry name" value="Periplasmic binding protein-like II"/>
    <property type="match status" value="1"/>
</dbReference>
<dbReference type="PROSITE" id="PS50931">
    <property type="entry name" value="HTH_LYSR"/>
    <property type="match status" value="1"/>
</dbReference>
<dbReference type="FunFam" id="1.10.10.10:FF:000001">
    <property type="entry name" value="LysR family transcriptional regulator"/>
    <property type="match status" value="1"/>
</dbReference>
<evidence type="ECO:0000256" key="3">
    <source>
        <dbReference type="ARBA" id="ARBA00023125"/>
    </source>
</evidence>
<feature type="domain" description="HTH lysR-type" evidence="5">
    <location>
        <begin position="1"/>
        <end position="58"/>
    </location>
</feature>
<dbReference type="Pfam" id="PF00126">
    <property type="entry name" value="HTH_1"/>
    <property type="match status" value="1"/>
</dbReference>
<dbReference type="GO" id="GO:0003677">
    <property type="term" value="F:DNA binding"/>
    <property type="evidence" value="ECO:0007669"/>
    <property type="project" value="UniProtKB-KW"/>
</dbReference>
<keyword evidence="3" id="KW-0238">DNA-binding</keyword>
<dbReference type="InterPro" id="IPR000847">
    <property type="entry name" value="LysR_HTH_N"/>
</dbReference>
<gene>
    <name evidence="6" type="ORF">GQ466_15875</name>
</gene>
<dbReference type="EMBL" id="WUTW01000002">
    <property type="protein sequence ID" value="MXQ65508.1"/>
    <property type="molecule type" value="Genomic_DNA"/>
</dbReference>
<dbReference type="InterPro" id="IPR036388">
    <property type="entry name" value="WH-like_DNA-bd_sf"/>
</dbReference>
<dbReference type="Gene3D" id="1.10.10.10">
    <property type="entry name" value="Winged helix-like DNA-binding domain superfamily/Winged helix DNA-binding domain"/>
    <property type="match status" value="1"/>
</dbReference>
<evidence type="ECO:0000313" key="6">
    <source>
        <dbReference type="EMBL" id="MXQ65508.1"/>
    </source>
</evidence>
<proteinExistence type="inferred from homology"/>
<keyword evidence="7" id="KW-1185">Reference proteome</keyword>
<comment type="caution">
    <text evidence="6">The sequence shown here is derived from an EMBL/GenBank/DDBJ whole genome shotgun (WGS) entry which is preliminary data.</text>
</comment>
<evidence type="ECO:0000256" key="2">
    <source>
        <dbReference type="ARBA" id="ARBA00023015"/>
    </source>
</evidence>
<dbReference type="PRINTS" id="PR00039">
    <property type="entry name" value="HTHLYSR"/>
</dbReference>
<dbReference type="Pfam" id="PF03466">
    <property type="entry name" value="LysR_substrate"/>
    <property type="match status" value="1"/>
</dbReference>
<dbReference type="GO" id="GO:0003700">
    <property type="term" value="F:DNA-binding transcription factor activity"/>
    <property type="evidence" value="ECO:0007669"/>
    <property type="project" value="InterPro"/>
</dbReference>
<dbReference type="RefSeq" id="WP_161103594.1">
    <property type="nucleotide sequence ID" value="NZ_JBHLYI010000006.1"/>
</dbReference>
<evidence type="ECO:0000256" key="4">
    <source>
        <dbReference type="ARBA" id="ARBA00023163"/>
    </source>
</evidence>
<keyword evidence="2" id="KW-0805">Transcription regulation</keyword>
<name>A0A6I4W7D7_9ACTN</name>
<keyword evidence="4" id="KW-0804">Transcription</keyword>
<protein>
    <submittedName>
        <fullName evidence="6">LysR family transcriptional regulator</fullName>
    </submittedName>
</protein>